<keyword evidence="11" id="KW-0812">Transmembrane</keyword>
<dbReference type="Gene3D" id="1.50.10.20">
    <property type="match status" value="1"/>
</dbReference>
<keyword evidence="13" id="KW-1185">Reference proteome</keyword>
<organism evidence="12 13">
    <name type="scientific">Gnomoniopsis smithogilvyi</name>
    <dbReference type="NCBI Taxonomy" id="1191159"/>
    <lineage>
        <taxon>Eukaryota</taxon>
        <taxon>Fungi</taxon>
        <taxon>Dikarya</taxon>
        <taxon>Ascomycota</taxon>
        <taxon>Pezizomycotina</taxon>
        <taxon>Sordariomycetes</taxon>
        <taxon>Sordariomycetidae</taxon>
        <taxon>Diaporthales</taxon>
        <taxon>Gnomoniaceae</taxon>
        <taxon>Gnomoniopsis</taxon>
    </lineage>
</organism>
<dbReference type="PANTHER" id="PTHR12145">
    <property type="entry name" value="MANNAN ENDO-1,6-ALPHA-MANNOSIDASE DCW1"/>
    <property type="match status" value="1"/>
</dbReference>
<evidence type="ECO:0000256" key="6">
    <source>
        <dbReference type="ARBA" id="ARBA00022801"/>
    </source>
</evidence>
<dbReference type="Pfam" id="PF03663">
    <property type="entry name" value="Glyco_hydro_76"/>
    <property type="match status" value="1"/>
</dbReference>
<gene>
    <name evidence="12" type="ORF">N0V93_009145</name>
</gene>
<keyword evidence="9" id="KW-0326">Glycosidase</keyword>
<dbReference type="InterPro" id="IPR008928">
    <property type="entry name" value="6-hairpin_glycosidase_sf"/>
</dbReference>
<keyword evidence="11" id="KW-1133">Transmembrane helix</keyword>
<name>A0A9W8YJG7_9PEZI</name>
<dbReference type="GO" id="GO:0008496">
    <property type="term" value="F:mannan endo-1,6-alpha-mannosidase activity"/>
    <property type="evidence" value="ECO:0007669"/>
    <property type="project" value="UniProtKB-EC"/>
</dbReference>
<accession>A0A9W8YJG7</accession>
<evidence type="ECO:0000256" key="8">
    <source>
        <dbReference type="ARBA" id="ARBA00023180"/>
    </source>
</evidence>
<keyword evidence="5" id="KW-0732">Signal</keyword>
<reference evidence="12" key="1">
    <citation type="submission" date="2022-10" db="EMBL/GenBank/DDBJ databases">
        <title>Tapping the CABI collections for fungal endophytes: first genome assemblies for Collariella, Neodidymelliopsis, Ascochyta clinopodiicola, Didymella pomorum, Didymosphaeria variabile, Neocosmospora piperis and Neocucurbitaria cava.</title>
        <authorList>
            <person name="Hill R."/>
        </authorList>
    </citation>
    <scope>NUCLEOTIDE SEQUENCE</scope>
    <source>
        <strain evidence="12">IMI 355082</strain>
    </source>
</reference>
<evidence type="ECO:0000256" key="7">
    <source>
        <dbReference type="ARBA" id="ARBA00023136"/>
    </source>
</evidence>
<proteinExistence type="inferred from homology"/>
<feature type="compositionally biased region" description="Polar residues" evidence="10">
    <location>
        <begin position="614"/>
        <end position="623"/>
    </location>
</feature>
<comment type="similarity">
    <text evidence="3">Belongs to the glycosyl hydrolase 76 family.</text>
</comment>
<dbReference type="InterPro" id="IPR014480">
    <property type="entry name" value="Mannan-1_6-alpha_mannosidase"/>
</dbReference>
<keyword evidence="7 11" id="KW-0472">Membrane</keyword>
<dbReference type="FunFam" id="1.50.10.20:FF:000006">
    <property type="entry name" value="Mannan endo-1,6-alpha-mannosidase"/>
    <property type="match status" value="1"/>
</dbReference>
<comment type="caution">
    <text evidence="12">The sequence shown here is derived from an EMBL/GenBank/DDBJ whole genome shotgun (WGS) entry which is preliminary data.</text>
</comment>
<feature type="transmembrane region" description="Helical" evidence="11">
    <location>
        <begin position="402"/>
        <end position="423"/>
    </location>
</feature>
<dbReference type="GO" id="GO:0009272">
    <property type="term" value="P:fungal-type cell wall biogenesis"/>
    <property type="evidence" value="ECO:0007669"/>
    <property type="project" value="TreeGrafter"/>
</dbReference>
<dbReference type="EC" id="3.2.1.101" evidence="4"/>
<protein>
    <recommendedName>
        <fullName evidence="4">mannan endo-1,6-alpha-mannosidase</fullName>
        <ecNumber evidence="4">3.2.1.101</ecNumber>
    </recommendedName>
</protein>
<dbReference type="EMBL" id="JAPEVB010000006">
    <property type="protein sequence ID" value="KAJ4386252.1"/>
    <property type="molecule type" value="Genomic_DNA"/>
</dbReference>
<evidence type="ECO:0000256" key="2">
    <source>
        <dbReference type="ARBA" id="ARBA00004308"/>
    </source>
</evidence>
<evidence type="ECO:0000256" key="3">
    <source>
        <dbReference type="ARBA" id="ARBA00009699"/>
    </source>
</evidence>
<dbReference type="GO" id="GO:0012505">
    <property type="term" value="C:endomembrane system"/>
    <property type="evidence" value="ECO:0007669"/>
    <property type="project" value="UniProtKB-SubCell"/>
</dbReference>
<evidence type="ECO:0000256" key="4">
    <source>
        <dbReference type="ARBA" id="ARBA00012350"/>
    </source>
</evidence>
<dbReference type="OrthoDB" id="4187847at2759"/>
<dbReference type="PANTHER" id="PTHR12145:SF36">
    <property type="entry name" value="MANNAN ENDO-1,6-ALPHA-MANNOSIDASE DCW1"/>
    <property type="match status" value="1"/>
</dbReference>
<feature type="region of interest" description="Disordered" evidence="10">
    <location>
        <begin position="592"/>
        <end position="623"/>
    </location>
</feature>
<sequence>MTEDMMSFYNGNEPGRTPGLLPLPYYWWEGGALMGALIDYWYYTGDTRWNSITQQGLLWQTGEDQDYMPPNQTMTEGNDDQGFWAMAVLSAAEYNFPNPSPDQPQWLALAQAVFNTQAARWDTSNCNGGLRWQIFTWNHGFDYKNSISQACFFNIAARLALYTGNETYADWAYKVWDWMIESKFMNQDSYYIYDGAHVSDNCADITPYQWTYNPGAFLLGAAAMYNYTSHSDTGNGTLWKERVDGLLGGIDVFFIGADKIMSEVACESVHLCDNDEQSFKAYLARWMAAATKWAPWIYDTVKPLLESSATAAARQCTGGGNGRMCGLMWTNNNGQWDGTTGVGQQMAAMEIVLANMINHTSSPVTNLTGGTSVGNPNAGANDIGRDVTSSWDMKPVTAVDKAGGWILTMVALAIFFGFIWFAFSNEIDQVSSSQRCRGSKNEIGPPGMVNCHLGRYGDQQAVNRAFRQENLHKQLNLDGSASTPTRSGLLEGRSMASISMYSAHQEARPTVATLLFDSHPDDQPWRRPARDGDFAGAIDPGRGNGAGFGIIDVPKARVALVPSSSTSEPEASSAAQLNELRTAAKYARKLKDTTAMRLQKQSLPQKPGLGKRQPGQTMDSDKV</sequence>
<dbReference type="InterPro" id="IPR005198">
    <property type="entry name" value="Glyco_hydro_76"/>
</dbReference>
<evidence type="ECO:0000313" key="12">
    <source>
        <dbReference type="EMBL" id="KAJ4386252.1"/>
    </source>
</evidence>
<keyword evidence="6" id="KW-0378">Hydrolase</keyword>
<dbReference type="AlphaFoldDB" id="A0A9W8YJG7"/>
<dbReference type="Proteomes" id="UP001140453">
    <property type="component" value="Unassembled WGS sequence"/>
</dbReference>
<evidence type="ECO:0000313" key="13">
    <source>
        <dbReference type="Proteomes" id="UP001140453"/>
    </source>
</evidence>
<dbReference type="GO" id="GO:0016052">
    <property type="term" value="P:carbohydrate catabolic process"/>
    <property type="evidence" value="ECO:0007669"/>
    <property type="project" value="InterPro"/>
</dbReference>
<evidence type="ECO:0000256" key="10">
    <source>
        <dbReference type="SAM" id="MobiDB-lite"/>
    </source>
</evidence>
<keyword evidence="8" id="KW-0325">Glycoprotein</keyword>
<comment type="subcellular location">
    <subcellularLocation>
        <location evidence="2">Endomembrane system</location>
    </subcellularLocation>
</comment>
<evidence type="ECO:0000256" key="9">
    <source>
        <dbReference type="ARBA" id="ARBA00023295"/>
    </source>
</evidence>
<dbReference type="SUPFAM" id="SSF48208">
    <property type="entry name" value="Six-hairpin glycosidases"/>
    <property type="match status" value="1"/>
</dbReference>
<evidence type="ECO:0000256" key="11">
    <source>
        <dbReference type="SAM" id="Phobius"/>
    </source>
</evidence>
<evidence type="ECO:0000256" key="5">
    <source>
        <dbReference type="ARBA" id="ARBA00022729"/>
    </source>
</evidence>
<evidence type="ECO:0000256" key="1">
    <source>
        <dbReference type="ARBA" id="ARBA00001452"/>
    </source>
</evidence>
<comment type="catalytic activity">
    <reaction evidence="1">
        <text>Random hydrolysis of (1-&gt;6)-alpha-D-mannosidic linkages in unbranched (1-&gt;6)-mannans.</text>
        <dbReference type="EC" id="3.2.1.101"/>
    </reaction>
</comment>